<dbReference type="AlphaFoldDB" id="A0A0V0Q893"/>
<accession>A0A0V0Q893</accession>
<protein>
    <submittedName>
        <fullName evidence="1">Uncharacterized protein</fullName>
    </submittedName>
</protein>
<sequence length="104" mass="12584">MIDLKDQMISTQKKYIENAGNEEIQKQKVIFKLNRTLQSLPEFSFKKQTDLQIKLHLKIKQFSKEKKEELSELKYFRPESFETYNQTNKVIKSLHQKLYVNEQE</sequence>
<dbReference type="Proteomes" id="UP000054937">
    <property type="component" value="Unassembled WGS sequence"/>
</dbReference>
<gene>
    <name evidence="1" type="ORF">PPERSA_03291</name>
</gene>
<dbReference type="EMBL" id="LDAU01000243">
    <property type="protein sequence ID" value="KRW98460.1"/>
    <property type="molecule type" value="Genomic_DNA"/>
</dbReference>
<evidence type="ECO:0000313" key="1">
    <source>
        <dbReference type="EMBL" id="KRW98460.1"/>
    </source>
</evidence>
<name>A0A0V0Q893_PSEPJ</name>
<comment type="caution">
    <text evidence="1">The sequence shown here is derived from an EMBL/GenBank/DDBJ whole genome shotgun (WGS) entry which is preliminary data.</text>
</comment>
<proteinExistence type="predicted"/>
<reference evidence="1 2" key="1">
    <citation type="journal article" date="2015" name="Sci. Rep.">
        <title>Genome of the facultative scuticociliatosis pathogen Pseudocohnilembus persalinus provides insight into its virulence through horizontal gene transfer.</title>
        <authorList>
            <person name="Xiong J."/>
            <person name="Wang G."/>
            <person name="Cheng J."/>
            <person name="Tian M."/>
            <person name="Pan X."/>
            <person name="Warren A."/>
            <person name="Jiang C."/>
            <person name="Yuan D."/>
            <person name="Miao W."/>
        </authorList>
    </citation>
    <scope>NUCLEOTIDE SEQUENCE [LARGE SCALE GENOMIC DNA]</scope>
    <source>
        <strain evidence="1">36N120E</strain>
    </source>
</reference>
<keyword evidence="2" id="KW-1185">Reference proteome</keyword>
<dbReference type="InParanoid" id="A0A0V0Q893"/>
<evidence type="ECO:0000313" key="2">
    <source>
        <dbReference type="Proteomes" id="UP000054937"/>
    </source>
</evidence>
<organism evidence="1 2">
    <name type="scientific">Pseudocohnilembus persalinus</name>
    <name type="common">Ciliate</name>
    <dbReference type="NCBI Taxonomy" id="266149"/>
    <lineage>
        <taxon>Eukaryota</taxon>
        <taxon>Sar</taxon>
        <taxon>Alveolata</taxon>
        <taxon>Ciliophora</taxon>
        <taxon>Intramacronucleata</taxon>
        <taxon>Oligohymenophorea</taxon>
        <taxon>Scuticociliatia</taxon>
        <taxon>Philasterida</taxon>
        <taxon>Pseudocohnilembidae</taxon>
        <taxon>Pseudocohnilembus</taxon>
    </lineage>
</organism>